<dbReference type="PANTHER" id="PTHR23416:SF54">
    <property type="entry name" value="ACETYLTRANSFERASE, CYSE_LACA_LPXA_NODL FAMILY (AFU_ORTHOLOGUE AFUA_2G08430)-RELATED"/>
    <property type="match status" value="1"/>
</dbReference>
<comment type="caution">
    <text evidence="2">The sequence shown here is derived from an EMBL/GenBank/DDBJ whole genome shotgun (WGS) entry which is preliminary data.</text>
</comment>
<dbReference type="GO" id="GO:0008374">
    <property type="term" value="F:O-acyltransferase activity"/>
    <property type="evidence" value="ECO:0007669"/>
    <property type="project" value="TreeGrafter"/>
</dbReference>
<dbReference type="InterPro" id="IPR051159">
    <property type="entry name" value="Hexapeptide_acetyltransf"/>
</dbReference>
<dbReference type="AlphaFoldDB" id="A0A428SPJ7"/>
<dbReference type="InterPro" id="IPR001451">
    <property type="entry name" value="Hexapep"/>
</dbReference>
<dbReference type="PROSITE" id="PS00101">
    <property type="entry name" value="HEXAPEP_TRANSFERASES"/>
    <property type="match status" value="1"/>
</dbReference>
<proteinExistence type="predicted"/>
<dbReference type="PANTHER" id="PTHR23416">
    <property type="entry name" value="SIALIC ACID SYNTHASE-RELATED"/>
    <property type="match status" value="1"/>
</dbReference>
<gene>
    <name evidence="2" type="ORF">CDV31_015413</name>
</gene>
<dbReference type="Proteomes" id="UP000288429">
    <property type="component" value="Unassembled WGS sequence"/>
</dbReference>
<sequence>MARSTSPPAEGRRVQIRGVCFQAGNIDFRDARDRCSHSVRQFNDIPIDAPALVRVAAWKRITNPETTYDNGREEDTFTADIAFRNPYAVPSAPLIKAPIYLDYGLRVHIAPTAFINRNCVILDTPVADVRIGDHANIGPNVTIISVGHSQGVDEHGKRLSNGSDVIIGDYTWIGARVTILPGVEIGCHSIIGAGSVVTKDVPAFSVAHGNPARVMRKIGDEVAKEPEDIITGLKEALEYQGRGDGMSHG</sequence>
<name>A0A428SPJ7_9HYPO</name>
<keyword evidence="1" id="KW-0808">Transferase</keyword>
<reference evidence="2 3" key="1">
    <citation type="submission" date="2017-06" db="EMBL/GenBank/DDBJ databases">
        <title>Cmopartive genomic analysis of Ambrosia Fusariam Clade fungi.</title>
        <authorList>
            <person name="Stajich J.E."/>
            <person name="Carrillo J."/>
            <person name="Kijimoto T."/>
            <person name="Eskalen A."/>
            <person name="O'Donnell K."/>
            <person name="Kasson M."/>
        </authorList>
    </citation>
    <scope>NUCLEOTIDE SEQUENCE [LARGE SCALE GENOMIC DNA]</scope>
    <source>
        <strain evidence="2 3">NRRL 20438</strain>
    </source>
</reference>
<dbReference type="Pfam" id="PF00132">
    <property type="entry name" value="Hexapep"/>
    <property type="match status" value="1"/>
</dbReference>
<accession>A0A428SPJ7</accession>
<protein>
    <submittedName>
        <fullName evidence="2">Uncharacterized protein</fullName>
    </submittedName>
</protein>
<dbReference type="InterPro" id="IPR018357">
    <property type="entry name" value="Hexapep_transf_CS"/>
</dbReference>
<dbReference type="InterPro" id="IPR011004">
    <property type="entry name" value="Trimer_LpxA-like_sf"/>
</dbReference>
<dbReference type="SUPFAM" id="SSF51161">
    <property type="entry name" value="Trimeric LpxA-like enzymes"/>
    <property type="match status" value="1"/>
</dbReference>
<dbReference type="EMBL" id="NIZV01000403">
    <property type="protein sequence ID" value="RSL91701.1"/>
    <property type="molecule type" value="Genomic_DNA"/>
</dbReference>
<dbReference type="Gene3D" id="2.160.10.10">
    <property type="entry name" value="Hexapeptide repeat proteins"/>
    <property type="match status" value="1"/>
</dbReference>
<evidence type="ECO:0000313" key="3">
    <source>
        <dbReference type="Proteomes" id="UP000288429"/>
    </source>
</evidence>
<evidence type="ECO:0000256" key="1">
    <source>
        <dbReference type="ARBA" id="ARBA00022679"/>
    </source>
</evidence>
<keyword evidence="3" id="KW-1185">Reference proteome</keyword>
<organism evidence="2 3">
    <name type="scientific">Fusarium ambrosium</name>
    <dbReference type="NCBI Taxonomy" id="131363"/>
    <lineage>
        <taxon>Eukaryota</taxon>
        <taxon>Fungi</taxon>
        <taxon>Dikarya</taxon>
        <taxon>Ascomycota</taxon>
        <taxon>Pezizomycotina</taxon>
        <taxon>Sordariomycetes</taxon>
        <taxon>Hypocreomycetidae</taxon>
        <taxon>Hypocreales</taxon>
        <taxon>Nectriaceae</taxon>
        <taxon>Fusarium</taxon>
        <taxon>Fusarium solani species complex</taxon>
    </lineage>
</organism>
<evidence type="ECO:0000313" key="2">
    <source>
        <dbReference type="EMBL" id="RSL91701.1"/>
    </source>
</evidence>